<organism evidence="2 3">
    <name type="scientific">Scytonema hofmannii FACHB-248</name>
    <dbReference type="NCBI Taxonomy" id="1842502"/>
    <lineage>
        <taxon>Bacteria</taxon>
        <taxon>Bacillati</taxon>
        <taxon>Cyanobacteriota</taxon>
        <taxon>Cyanophyceae</taxon>
        <taxon>Nostocales</taxon>
        <taxon>Scytonemataceae</taxon>
        <taxon>Scytonema</taxon>
    </lineage>
</organism>
<evidence type="ECO:0000313" key="3">
    <source>
        <dbReference type="Proteomes" id="UP000660380"/>
    </source>
</evidence>
<feature type="domain" description="VWFA" evidence="1">
    <location>
        <begin position="45"/>
        <end position="222"/>
    </location>
</feature>
<dbReference type="Pfam" id="PF13768">
    <property type="entry name" value="VWA_3"/>
    <property type="match status" value="1"/>
</dbReference>
<dbReference type="Pfam" id="PF18571">
    <property type="entry name" value="VWA_3_C"/>
    <property type="match status" value="1"/>
</dbReference>
<comment type="caution">
    <text evidence="2">The sequence shown here is derived from an EMBL/GenBank/DDBJ whole genome shotgun (WGS) entry which is preliminary data.</text>
</comment>
<protein>
    <submittedName>
        <fullName evidence="2">VWA domain-containing protein</fullName>
    </submittedName>
</protein>
<accession>A0ABR8GSY9</accession>
<dbReference type="EMBL" id="JACJTA010000036">
    <property type="protein sequence ID" value="MBD2606235.1"/>
    <property type="molecule type" value="Genomic_DNA"/>
</dbReference>
<gene>
    <name evidence="2" type="ORF">H6G81_17290</name>
</gene>
<dbReference type="Gene3D" id="1.20.120.1690">
    <property type="match status" value="1"/>
</dbReference>
<keyword evidence="3" id="KW-1185">Reference proteome</keyword>
<proteinExistence type="predicted"/>
<evidence type="ECO:0000259" key="1">
    <source>
        <dbReference type="PROSITE" id="PS50234"/>
    </source>
</evidence>
<dbReference type="InterPro" id="IPR036465">
    <property type="entry name" value="vWFA_dom_sf"/>
</dbReference>
<dbReference type="Gene3D" id="3.40.50.410">
    <property type="entry name" value="von Willebrand factor, type A domain"/>
    <property type="match status" value="1"/>
</dbReference>
<evidence type="ECO:0000313" key="2">
    <source>
        <dbReference type="EMBL" id="MBD2606235.1"/>
    </source>
</evidence>
<dbReference type="Proteomes" id="UP000660380">
    <property type="component" value="Unassembled WGS sequence"/>
</dbReference>
<dbReference type="SUPFAM" id="SSF53300">
    <property type="entry name" value="vWA-like"/>
    <property type="match status" value="1"/>
</dbReference>
<reference evidence="2 3" key="1">
    <citation type="journal article" date="2020" name="ISME J.">
        <title>Comparative genomics reveals insights into cyanobacterial evolution and habitat adaptation.</title>
        <authorList>
            <person name="Chen M.Y."/>
            <person name="Teng W.K."/>
            <person name="Zhao L."/>
            <person name="Hu C.X."/>
            <person name="Zhou Y.K."/>
            <person name="Han B.P."/>
            <person name="Song L.R."/>
            <person name="Shu W.S."/>
        </authorList>
    </citation>
    <scope>NUCLEOTIDE SEQUENCE [LARGE SCALE GENOMIC DNA]</scope>
    <source>
        <strain evidence="2 3">FACHB-248</strain>
    </source>
</reference>
<dbReference type="PANTHER" id="PTHR45737">
    <property type="entry name" value="VON WILLEBRAND FACTOR A DOMAIN-CONTAINING PROTEIN 5A"/>
    <property type="match status" value="1"/>
</dbReference>
<dbReference type="PANTHER" id="PTHR45737:SF6">
    <property type="entry name" value="VON WILLEBRAND FACTOR A DOMAIN-CONTAINING PROTEIN 5A"/>
    <property type="match status" value="1"/>
</dbReference>
<dbReference type="SMART" id="SM00327">
    <property type="entry name" value="VWA"/>
    <property type="match status" value="1"/>
</dbReference>
<dbReference type="Gene3D" id="2.60.40.3670">
    <property type="match status" value="1"/>
</dbReference>
<name>A0ABR8GSY9_9CYAN</name>
<dbReference type="InterPro" id="IPR041176">
    <property type="entry name" value="VWA_3_C"/>
</dbReference>
<sequence length="427" mass="46560">MPNQFKAEVFQNQFLPEGAREIHAIMTVTVQTDDSIAATPNNARLFGIICDTSGSMGGGKIHAARDAMVKVVNLLPDDAYFFIVTGASKASVICPVSKATPEKKNLAIAAIKEIYSNGGTLMSTWLSEALEQFKKMPNAVRQALLLTDGQNDDSDESKLNRVLQACEGVFQCDCRGVGTDWRVAQLQKIANKLLGTTDIIPNPEMIEVDFQAILEKAMSKDVSDVAMRLWTPQGAKILFCKQVSPDIVDLTHRAKIVKTQVVDYPTGAWGKQESRDYHFCIEVNPGNVGDEMLAGRASLVYINNGVETKIVEARILATWTDDDAKSTKIDRRVAHYSGQAELAQSIQEGLEARAKGNIEIATAKLGKAVKLAHESGNEATAKLLKTVVDIEDAPTGTVLLKKAVAKEDEMALETRSTKTTRIQKPQN</sequence>
<dbReference type="RefSeq" id="WP_029637850.1">
    <property type="nucleotide sequence ID" value="NZ_JACJTA010000036.1"/>
</dbReference>
<dbReference type="InterPro" id="IPR002035">
    <property type="entry name" value="VWF_A"/>
</dbReference>
<dbReference type="PROSITE" id="PS50234">
    <property type="entry name" value="VWFA"/>
    <property type="match status" value="1"/>
</dbReference>